<sequence>MPLALIAAFVASLGAHALALFLPDVDLSTAPSPPTLVAEIEPVAAPARVAPPARSTPRKRHSPAKPAVPTPAAPLPAGVAQLTAAAGEAAAPVATEESHDGAASVPGDDASTSSQGAEATADAVANRLPAEGTISYRVYRGTRGLEVGHSTHTWRIADGAYRISALTETSGLAAFFKPLQIALESRGLFDAAGYHPESFAVRRNGAETRERADFDWSAGTVRVGDRPAEALADGAQDLLSFHYQLAFLPQLAGVNVMPIATGKKFERYRLEAVGDEEIETPAGRFQTLHVRAPGDNTTDLWLARERWLLPVKIRYTDRHGDSFEELADVIHTSSD</sequence>
<dbReference type="RefSeq" id="WP_153115332.1">
    <property type="nucleotide sequence ID" value="NZ_JACIGE010000003.1"/>
</dbReference>
<dbReference type="Proteomes" id="UP000587070">
    <property type="component" value="Unassembled WGS sequence"/>
</dbReference>
<dbReference type="OrthoDB" id="8526020at2"/>
<keyword evidence="4" id="KW-1185">Reference proteome</keyword>
<keyword evidence="2" id="KW-0732">Signal</keyword>
<proteinExistence type="predicted"/>
<gene>
    <name evidence="3" type="ORF">GGD90_001192</name>
</gene>
<dbReference type="Pfam" id="PF11306">
    <property type="entry name" value="DUF3108"/>
    <property type="match status" value="1"/>
</dbReference>
<accession>A0A840GF24</accession>
<feature type="signal peptide" evidence="2">
    <location>
        <begin position="1"/>
        <end position="17"/>
    </location>
</feature>
<feature type="chain" id="PRO_5032971176" description="DUF3108 domain-containing protein" evidence="2">
    <location>
        <begin position="18"/>
        <end position="335"/>
    </location>
</feature>
<feature type="region of interest" description="Disordered" evidence="1">
    <location>
        <begin position="48"/>
        <end position="75"/>
    </location>
</feature>
<dbReference type="EMBL" id="JACIGE010000003">
    <property type="protein sequence ID" value="MBB4246829.1"/>
    <property type="molecule type" value="Genomic_DNA"/>
</dbReference>
<feature type="region of interest" description="Disordered" evidence="1">
    <location>
        <begin position="87"/>
        <end position="119"/>
    </location>
</feature>
<protein>
    <recommendedName>
        <fullName evidence="5">DUF3108 domain-containing protein</fullName>
    </recommendedName>
</protein>
<reference evidence="3 4" key="1">
    <citation type="submission" date="2020-08" db="EMBL/GenBank/DDBJ databases">
        <title>Genome sequencing of Purple Non-Sulfur Bacteria from various extreme environments.</title>
        <authorList>
            <person name="Mayer M."/>
        </authorList>
    </citation>
    <scope>NUCLEOTIDE SEQUENCE [LARGE SCALE GENOMIC DNA]</scope>
    <source>
        <strain evidence="3 4">2761</strain>
    </source>
</reference>
<evidence type="ECO:0000256" key="2">
    <source>
        <dbReference type="SAM" id="SignalP"/>
    </source>
</evidence>
<organism evidence="3 4">
    <name type="scientific">Rhodocyclus tenuis</name>
    <name type="common">Rhodospirillum tenue</name>
    <dbReference type="NCBI Taxonomy" id="1066"/>
    <lineage>
        <taxon>Bacteria</taxon>
        <taxon>Pseudomonadati</taxon>
        <taxon>Pseudomonadota</taxon>
        <taxon>Betaproteobacteria</taxon>
        <taxon>Rhodocyclales</taxon>
        <taxon>Rhodocyclaceae</taxon>
        <taxon>Rhodocyclus</taxon>
    </lineage>
</organism>
<comment type="caution">
    <text evidence="3">The sequence shown here is derived from an EMBL/GenBank/DDBJ whole genome shotgun (WGS) entry which is preliminary data.</text>
</comment>
<dbReference type="InterPro" id="IPR021457">
    <property type="entry name" value="DUF3108"/>
</dbReference>
<dbReference type="AlphaFoldDB" id="A0A840GF24"/>
<evidence type="ECO:0000256" key="1">
    <source>
        <dbReference type="SAM" id="MobiDB-lite"/>
    </source>
</evidence>
<name>A0A840GF24_RHOTE</name>
<evidence type="ECO:0000313" key="3">
    <source>
        <dbReference type="EMBL" id="MBB4246829.1"/>
    </source>
</evidence>
<evidence type="ECO:0008006" key="5">
    <source>
        <dbReference type="Google" id="ProtNLM"/>
    </source>
</evidence>
<evidence type="ECO:0000313" key="4">
    <source>
        <dbReference type="Proteomes" id="UP000587070"/>
    </source>
</evidence>